<dbReference type="CDD" id="cd04301">
    <property type="entry name" value="NAT_SF"/>
    <property type="match status" value="1"/>
</dbReference>
<dbReference type="AlphaFoldDB" id="A0A0N0P8W0"/>
<reference evidence="1 2" key="1">
    <citation type="journal article" date="2015" name="PLoS Pathog.">
        <title>Leptomonas seymouri: Adaptations to the Dixenous Life Cycle Analyzed by Genome Sequencing, Transcriptome Profiling and Co-infection with Leishmania donovani.</title>
        <authorList>
            <person name="Kraeva N."/>
            <person name="Butenko A."/>
            <person name="Hlavacova J."/>
            <person name="Kostygov A."/>
            <person name="Myskova J."/>
            <person name="Grybchuk D."/>
            <person name="Lestinova T."/>
            <person name="Votypka J."/>
            <person name="Volf P."/>
            <person name="Opperdoes F."/>
            <person name="Flegontov P."/>
            <person name="Lukes J."/>
            <person name="Yurchenko V."/>
        </authorList>
    </citation>
    <scope>NUCLEOTIDE SEQUENCE [LARGE SCALE GENOMIC DNA]</scope>
    <source>
        <strain evidence="1 2">ATCC 30220</strain>
    </source>
</reference>
<dbReference type="OMA" id="WSFAPYP"/>
<name>A0A0N0P8W0_LEPSE</name>
<dbReference type="Proteomes" id="UP000038009">
    <property type="component" value="Unassembled WGS sequence"/>
</dbReference>
<gene>
    <name evidence="1" type="ORF">ABL78_0475</name>
</gene>
<evidence type="ECO:0000313" key="1">
    <source>
        <dbReference type="EMBL" id="KPI90399.1"/>
    </source>
</evidence>
<dbReference type="SUPFAM" id="SSF55729">
    <property type="entry name" value="Acyl-CoA N-acyltransferases (Nat)"/>
    <property type="match status" value="1"/>
</dbReference>
<sequence length="327" mass="36244">MKASSAPSLTSNAELLSQFDVYCLRKPRSMIHDNVESFLLDSKHPPPPLTYGDVVDDLDSENWSFAPYPRCDRGQLLQVHAYWVAVPKGCEAKASSAPLESVVDAQDVGLLVSDQPESVGGNVAVGWREALTDSGTAAVRLSSPSRQQQGRKRSLLTPRFSCVVGVVWVRLSQSTSTLSTPNRTSHGAAPRTRTAGRMPVEGYLQVVLTHPNYRRRGLASWLLRTCMESTQTPANAFASHTDSGEPYTIYHWHLHTLMAPSLASHAKRRRFDGQRGESADEREEGSDAAIVNATLSMYRRLGFTERRFLYKYYAGKQDAVELIKKCS</sequence>
<keyword evidence="2" id="KW-1185">Reference proteome</keyword>
<comment type="caution">
    <text evidence="1">The sequence shown here is derived from an EMBL/GenBank/DDBJ whole genome shotgun (WGS) entry which is preliminary data.</text>
</comment>
<proteinExistence type="predicted"/>
<evidence type="ECO:0000313" key="2">
    <source>
        <dbReference type="Proteomes" id="UP000038009"/>
    </source>
</evidence>
<dbReference type="Gene3D" id="3.40.630.30">
    <property type="match status" value="1"/>
</dbReference>
<evidence type="ECO:0008006" key="3">
    <source>
        <dbReference type="Google" id="ProtNLM"/>
    </source>
</evidence>
<dbReference type="VEuPathDB" id="TriTrypDB:Lsey_0006_0330"/>
<dbReference type="OrthoDB" id="262193at2759"/>
<protein>
    <recommendedName>
        <fullName evidence="3">N-acetyltransferase domain-containing protein</fullName>
    </recommendedName>
</protein>
<dbReference type="InterPro" id="IPR016181">
    <property type="entry name" value="Acyl_CoA_acyltransferase"/>
</dbReference>
<dbReference type="EMBL" id="LJSK01000006">
    <property type="protein sequence ID" value="KPI90399.1"/>
    <property type="molecule type" value="Genomic_DNA"/>
</dbReference>
<organism evidence="1 2">
    <name type="scientific">Leptomonas seymouri</name>
    <dbReference type="NCBI Taxonomy" id="5684"/>
    <lineage>
        <taxon>Eukaryota</taxon>
        <taxon>Discoba</taxon>
        <taxon>Euglenozoa</taxon>
        <taxon>Kinetoplastea</taxon>
        <taxon>Metakinetoplastina</taxon>
        <taxon>Trypanosomatida</taxon>
        <taxon>Trypanosomatidae</taxon>
        <taxon>Leishmaniinae</taxon>
        <taxon>Leptomonas</taxon>
    </lineage>
</organism>
<accession>A0A0N0P8W0</accession>